<evidence type="ECO:0000259" key="1">
    <source>
        <dbReference type="Pfam" id="PF01425"/>
    </source>
</evidence>
<dbReference type="PANTHER" id="PTHR11895">
    <property type="entry name" value="TRANSAMIDASE"/>
    <property type="match status" value="1"/>
</dbReference>
<reference evidence="2 3" key="1">
    <citation type="journal article" date="2017" name="BMC Genomics">
        <title>Comparative genomic and phylogenomic analyses of the Bifidobacteriaceae family.</title>
        <authorList>
            <person name="Lugli G.A."/>
            <person name="Milani C."/>
            <person name="Turroni F."/>
            <person name="Duranti S."/>
            <person name="Mancabelli L."/>
            <person name="Mangifesta M."/>
            <person name="Ferrario C."/>
            <person name="Modesto M."/>
            <person name="Mattarelli P."/>
            <person name="Jiri K."/>
            <person name="van Sinderen D."/>
            <person name="Ventura M."/>
        </authorList>
    </citation>
    <scope>NUCLEOTIDE SEQUENCE [LARGE SCALE GENOMIC DNA]</scope>
    <source>
        <strain evidence="2 3">LMG 28769</strain>
    </source>
</reference>
<organism evidence="2 3">
    <name type="scientific">Bifidobacterium aquikefiri</name>
    <dbReference type="NCBI Taxonomy" id="1653207"/>
    <lineage>
        <taxon>Bacteria</taxon>
        <taxon>Bacillati</taxon>
        <taxon>Actinomycetota</taxon>
        <taxon>Actinomycetes</taxon>
        <taxon>Bifidobacteriales</taxon>
        <taxon>Bifidobacteriaceae</taxon>
        <taxon>Bifidobacterium</taxon>
    </lineage>
</organism>
<dbReference type="Pfam" id="PF01425">
    <property type="entry name" value="Amidase"/>
    <property type="match status" value="1"/>
</dbReference>
<evidence type="ECO:0000313" key="3">
    <source>
        <dbReference type="Proteomes" id="UP000216451"/>
    </source>
</evidence>
<dbReference type="Gene3D" id="3.90.1300.10">
    <property type="entry name" value="Amidase signature (AS) domain"/>
    <property type="match status" value="1"/>
</dbReference>
<name>A0A261GAN7_9BIFI</name>
<gene>
    <name evidence="2" type="ORF">BAQU_0292</name>
</gene>
<dbReference type="GeneID" id="98294974"/>
<protein>
    <submittedName>
        <fullName evidence="2">Amidase</fullName>
    </submittedName>
</protein>
<dbReference type="PANTHER" id="PTHR11895:SF176">
    <property type="entry name" value="AMIDASE AMID-RELATED"/>
    <property type="match status" value="1"/>
</dbReference>
<dbReference type="InterPro" id="IPR023631">
    <property type="entry name" value="Amidase_dom"/>
</dbReference>
<accession>A0A261GAN7</accession>
<feature type="domain" description="Amidase" evidence="1">
    <location>
        <begin position="27"/>
        <end position="436"/>
    </location>
</feature>
<proteinExistence type="predicted"/>
<dbReference type="RefSeq" id="WP_211277078.1">
    <property type="nucleotide sequence ID" value="NZ_CALENZ010000002.1"/>
</dbReference>
<evidence type="ECO:0000313" key="2">
    <source>
        <dbReference type="EMBL" id="OZG68474.1"/>
    </source>
</evidence>
<dbReference type="InterPro" id="IPR036928">
    <property type="entry name" value="AS_sf"/>
</dbReference>
<dbReference type="GO" id="GO:0003824">
    <property type="term" value="F:catalytic activity"/>
    <property type="evidence" value="ECO:0007669"/>
    <property type="project" value="InterPro"/>
</dbReference>
<dbReference type="Proteomes" id="UP000216451">
    <property type="component" value="Unassembled WGS sequence"/>
</dbReference>
<dbReference type="EMBL" id="MWXA01000002">
    <property type="protein sequence ID" value="OZG68474.1"/>
    <property type="molecule type" value="Genomic_DNA"/>
</dbReference>
<sequence>MGEYLGTNTIRQLGMLLRVGEITVQDLISESLSSIRQGEDLKAFISVFDQEATNAAVAYQSLLVNGYDLGPLHGMPIAIKDNIDYAYGSTTYGSSIFRDHKAAEDATVVKRLKAAGAIIVGKTNLHEFAWGGTTSNPHYGVARNPWNKERIPAGSSGGSGIAVAKRMVCSALGTDTGGSIRLPSAMDGVCGIRPTLGDTSIDGIFPVAWSMDTVGPLCSNAEDVELMFSIMSGRSETLTPTAPADLSRLRIGIIEDYSLEGLQPDVRNAFKTMLGLCESKGATIVPVRLQGLDEVVDAQLVVDAVEPSAVHYRLIKERADDYGKDVLSRLLAGCAITGVEYVQAQRFREHFRKLVAEMFKTVDVVLTPTLPFTAPRIGSTAVEIENGKSVSALSGNMRYTAIPSMSGIPAMSVPIGRDAEGLPIGMQIMAPAHREDLAFSFAKAYQGITEFHLERP</sequence>
<comment type="caution">
    <text evidence="2">The sequence shown here is derived from an EMBL/GenBank/DDBJ whole genome shotgun (WGS) entry which is preliminary data.</text>
</comment>
<dbReference type="SUPFAM" id="SSF75304">
    <property type="entry name" value="Amidase signature (AS) enzymes"/>
    <property type="match status" value="1"/>
</dbReference>
<keyword evidence="3" id="KW-1185">Reference proteome</keyword>
<dbReference type="AlphaFoldDB" id="A0A261GAN7"/>
<dbReference type="InterPro" id="IPR000120">
    <property type="entry name" value="Amidase"/>
</dbReference>